<dbReference type="PIRSF" id="PIRSF000166">
    <property type="entry name" value="Coproporphyri_ox"/>
    <property type="match status" value="1"/>
</dbReference>
<organism evidence="1 2">
    <name type="scientific">Tribonema minus</name>
    <dbReference type="NCBI Taxonomy" id="303371"/>
    <lineage>
        <taxon>Eukaryota</taxon>
        <taxon>Sar</taxon>
        <taxon>Stramenopiles</taxon>
        <taxon>Ochrophyta</taxon>
        <taxon>PX clade</taxon>
        <taxon>Xanthophyceae</taxon>
        <taxon>Tribonematales</taxon>
        <taxon>Tribonemataceae</taxon>
        <taxon>Tribonema</taxon>
    </lineage>
</organism>
<dbReference type="GO" id="GO:0005737">
    <property type="term" value="C:cytoplasm"/>
    <property type="evidence" value="ECO:0007669"/>
    <property type="project" value="TreeGrafter"/>
</dbReference>
<dbReference type="Proteomes" id="UP000664859">
    <property type="component" value="Unassembled WGS sequence"/>
</dbReference>
<dbReference type="UniPathway" id="UPA00251">
    <property type="reaction ID" value="UER00322"/>
</dbReference>
<sequence>MVSQILAQSEGSDDFQSFAQFIVDTQATICSQAEEADASGATFCVDRWERGEGSRGFGITRVLEGGRLLEKAAASVSIIHGTLTADRAKAMTGRGREGIDANGGQPYSAAALSLVFHSRSPLVPTFRADVRLFEVAGQRWYGGGADLTPYYLTDGDIIAFHRLYRAICERHGTTEDYVRFKGWADKYFYIPMRGEHRGVGGIFFDDLETMGPNTEGSSGGAANVGAFVRDVAEAFMPSFLPLAAERGTEPYTEEQRQWQLLRRGRYLEFNLLYDRGVKFGLTGGGRVESIMVSAPPLIAWKYTGTDQASGAALSAPQKRLLAVLKQPLDWANMGTV</sequence>
<evidence type="ECO:0000313" key="2">
    <source>
        <dbReference type="Proteomes" id="UP000664859"/>
    </source>
</evidence>
<gene>
    <name evidence="1" type="ORF">JKP88DRAFT_353837</name>
</gene>
<dbReference type="PANTHER" id="PTHR10755:SF3">
    <property type="entry name" value="COPROPORPHYRINOGEN OXIDASE"/>
    <property type="match status" value="1"/>
</dbReference>
<dbReference type="AlphaFoldDB" id="A0A835Z568"/>
<dbReference type="Pfam" id="PF01218">
    <property type="entry name" value="Coprogen_oxidas"/>
    <property type="match status" value="1"/>
</dbReference>
<dbReference type="SUPFAM" id="SSF102886">
    <property type="entry name" value="Coproporphyrinogen III oxidase"/>
    <property type="match status" value="1"/>
</dbReference>
<proteinExistence type="predicted"/>
<dbReference type="InterPro" id="IPR001260">
    <property type="entry name" value="Coprogen_oxidase_aer"/>
</dbReference>
<accession>A0A835Z568</accession>
<comment type="caution">
    <text evidence="1">The sequence shown here is derived from an EMBL/GenBank/DDBJ whole genome shotgun (WGS) entry which is preliminary data.</text>
</comment>
<dbReference type="Gene3D" id="3.40.1500.10">
    <property type="entry name" value="Coproporphyrinogen III oxidase, aerobic"/>
    <property type="match status" value="1"/>
</dbReference>
<keyword evidence="2" id="KW-1185">Reference proteome</keyword>
<protein>
    <submittedName>
        <fullName evidence="1">Coproporphyrinogen oxidase, putative chloroplast</fullName>
    </submittedName>
</protein>
<evidence type="ECO:0000313" key="1">
    <source>
        <dbReference type="EMBL" id="KAG5187006.1"/>
    </source>
</evidence>
<name>A0A835Z568_9STRA</name>
<dbReference type="GO" id="GO:0004109">
    <property type="term" value="F:coproporphyrinogen oxidase activity"/>
    <property type="evidence" value="ECO:0007669"/>
    <property type="project" value="InterPro"/>
</dbReference>
<dbReference type="InterPro" id="IPR036406">
    <property type="entry name" value="Coprogen_oxidase_aer_sf"/>
</dbReference>
<dbReference type="PRINTS" id="PR00073">
    <property type="entry name" value="COPRGNOXDASE"/>
</dbReference>
<dbReference type="OrthoDB" id="15318at2759"/>
<reference evidence="1" key="1">
    <citation type="submission" date="2021-02" db="EMBL/GenBank/DDBJ databases">
        <title>First Annotated Genome of the Yellow-green Alga Tribonema minus.</title>
        <authorList>
            <person name="Mahan K.M."/>
        </authorList>
    </citation>
    <scope>NUCLEOTIDE SEQUENCE</scope>
    <source>
        <strain evidence="1">UTEX B ZZ1240</strain>
    </source>
</reference>
<dbReference type="EMBL" id="JAFCMP010000098">
    <property type="protein sequence ID" value="KAG5187006.1"/>
    <property type="molecule type" value="Genomic_DNA"/>
</dbReference>
<dbReference type="PANTHER" id="PTHR10755">
    <property type="entry name" value="COPROPORPHYRINOGEN III OXIDASE, MITOCHONDRIAL"/>
    <property type="match status" value="1"/>
</dbReference>
<dbReference type="GO" id="GO:0006782">
    <property type="term" value="P:protoporphyrinogen IX biosynthetic process"/>
    <property type="evidence" value="ECO:0007669"/>
    <property type="project" value="UniProtKB-UniPathway"/>
</dbReference>